<dbReference type="Proteomes" id="UP000198806">
    <property type="component" value="Unassembled WGS sequence"/>
</dbReference>
<dbReference type="InterPro" id="IPR041522">
    <property type="entry name" value="CdaR_GGDEF"/>
</dbReference>
<name>A0A1I5CQ07_9FIRM</name>
<dbReference type="Gene3D" id="1.10.10.2840">
    <property type="entry name" value="PucR C-terminal helix-turn-helix domain"/>
    <property type="match status" value="1"/>
</dbReference>
<reference evidence="4 5" key="1">
    <citation type="submission" date="2016-10" db="EMBL/GenBank/DDBJ databases">
        <authorList>
            <person name="de Groot N.N."/>
        </authorList>
    </citation>
    <scope>NUCLEOTIDE SEQUENCE [LARGE SCALE GENOMIC DNA]</scope>
    <source>
        <strain evidence="4 5">DSM 1283</strain>
    </source>
</reference>
<dbReference type="STRING" id="1527.SAMN04489757_103199"/>
<proteinExistence type="inferred from homology"/>
<protein>
    <submittedName>
        <fullName evidence="4">PucR C-terminal helix-turn-helix domain-containing protein</fullName>
    </submittedName>
</protein>
<dbReference type="OrthoDB" id="212459at2"/>
<evidence type="ECO:0000313" key="4">
    <source>
        <dbReference type="EMBL" id="SFN88994.1"/>
    </source>
</evidence>
<dbReference type="InterPro" id="IPR025736">
    <property type="entry name" value="PucR_C-HTH_dom"/>
</dbReference>
<feature type="domain" description="PucR C-terminal helix-turn-helix" evidence="2">
    <location>
        <begin position="440"/>
        <end position="497"/>
    </location>
</feature>
<dbReference type="RefSeq" id="WP_091684312.1">
    <property type="nucleotide sequence ID" value="NZ_BAABFM010000006.1"/>
</dbReference>
<dbReference type="EMBL" id="FOWD01000003">
    <property type="protein sequence ID" value="SFN88994.1"/>
    <property type="molecule type" value="Genomic_DNA"/>
</dbReference>
<comment type="similarity">
    <text evidence="1">Belongs to the CdaR family.</text>
</comment>
<organism evidence="4 5">
    <name type="scientific">Anaerocolumna aminovalerica</name>
    <dbReference type="NCBI Taxonomy" id="1527"/>
    <lineage>
        <taxon>Bacteria</taxon>
        <taxon>Bacillati</taxon>
        <taxon>Bacillota</taxon>
        <taxon>Clostridia</taxon>
        <taxon>Lachnospirales</taxon>
        <taxon>Lachnospiraceae</taxon>
        <taxon>Anaerocolumna</taxon>
    </lineage>
</organism>
<dbReference type="Pfam" id="PF17853">
    <property type="entry name" value="GGDEF_2"/>
    <property type="match status" value="1"/>
</dbReference>
<dbReference type="AlphaFoldDB" id="A0A1I5CQ07"/>
<gene>
    <name evidence="4" type="ORF">SAMN04489757_103199</name>
</gene>
<dbReference type="PANTHER" id="PTHR33744:SF1">
    <property type="entry name" value="DNA-BINDING TRANSCRIPTIONAL ACTIVATOR ADER"/>
    <property type="match status" value="1"/>
</dbReference>
<dbReference type="Pfam" id="PF13556">
    <property type="entry name" value="HTH_30"/>
    <property type="match status" value="1"/>
</dbReference>
<accession>A0A1I5CQ07</accession>
<sequence>MTFTKLIERISEEYSLEILSQGEDLEIKDVALIDNKHDNTKRTTLYFGYDKQLTNSASVPYQCIIACTDPSASPLSTVGNIALVSEDSLFTIFNDAKTLIETTGKGIGIFEELTAIADKTHNIEAVIDAASVRLGNSLLFCDMNFKIIASSTSVPILDPLWKENRKQGYCSYEFISEVKELKSIRNASQTTAALEVTCTKSPYRKLSSKVFHNQTQIGFLLMIEGENNFLPSHFEMLSIISHVISYTIAYYTPDLFEKNSLYHELLYDMLIGAPSKDIMPRLAELKFPSKMLVLFIHSIRYLGQQYLKTFICKNLKTRIPGTHVTYHKEGIVAVIPLKNDSEMDSELLKMLVCFSKEEHIRIGISNSFTSIKNFVSHYEQAHTALELGYKLNPEELVYCYQNYQIFDLFSEVKNPEKLGRFCHPALAILHQYDHENSSQLYKTLCVYIDNGCNIKLTAESLYIHRNSLVYRLNRITEICLIDLSEINTLFLLRLSFLIDRYNELNKNLA</sequence>
<dbReference type="InterPro" id="IPR051448">
    <property type="entry name" value="CdaR-like_regulators"/>
</dbReference>
<evidence type="ECO:0000259" key="2">
    <source>
        <dbReference type="Pfam" id="PF13556"/>
    </source>
</evidence>
<dbReference type="PANTHER" id="PTHR33744">
    <property type="entry name" value="CARBOHYDRATE DIACID REGULATOR"/>
    <property type="match status" value="1"/>
</dbReference>
<evidence type="ECO:0000259" key="3">
    <source>
        <dbReference type="Pfam" id="PF17853"/>
    </source>
</evidence>
<evidence type="ECO:0000256" key="1">
    <source>
        <dbReference type="ARBA" id="ARBA00006754"/>
    </source>
</evidence>
<evidence type="ECO:0000313" key="5">
    <source>
        <dbReference type="Proteomes" id="UP000198806"/>
    </source>
</evidence>
<keyword evidence="5" id="KW-1185">Reference proteome</keyword>
<feature type="domain" description="CdaR GGDEF-like" evidence="3">
    <location>
        <begin position="307"/>
        <end position="387"/>
    </location>
</feature>
<dbReference type="InterPro" id="IPR042070">
    <property type="entry name" value="PucR_C-HTH_sf"/>
</dbReference>